<sequence>MSAPLRVLVTNDDGIDSEGLRQLALAARAEGHEVVIAAPMEEASGSSSALNAVEDHGRIVVERRRLTGLEEVPAHSVDGLPGFIALIAMQGAFGTPPDLVLSGINRGANTGYAIIHSGTVGAAFTAVVNGCRAMAVSLDAGHPMRWASAAHVARSMLPLLAATDPGAVLNLNVPNLSIGAIKGLRRAELAPFGAVQTKITERGAGFVRLTVAETDPDPDLRTDAGLLAEGYATLSLLQPPRESAATPLAPLPDVSVPHSR</sequence>
<dbReference type="PANTHER" id="PTHR30457">
    <property type="entry name" value="5'-NUCLEOTIDASE SURE"/>
    <property type="match status" value="1"/>
</dbReference>
<dbReference type="GO" id="GO:0008254">
    <property type="term" value="F:3'-nucleotidase activity"/>
    <property type="evidence" value="ECO:0007669"/>
    <property type="project" value="TreeGrafter"/>
</dbReference>
<dbReference type="InterPro" id="IPR036523">
    <property type="entry name" value="SurE-like_sf"/>
</dbReference>
<keyword evidence="4" id="KW-0963">Cytoplasm</keyword>
<evidence type="ECO:0000256" key="3">
    <source>
        <dbReference type="ARBA" id="ARBA00012643"/>
    </source>
</evidence>
<keyword evidence="10" id="KW-1185">Reference proteome</keyword>
<dbReference type="EMBL" id="CP031264">
    <property type="protein sequence ID" value="AXI79679.1"/>
    <property type="molecule type" value="Genomic_DNA"/>
</dbReference>
<dbReference type="RefSeq" id="WP_111490532.1">
    <property type="nucleotide sequence ID" value="NZ_CP031264.1"/>
</dbReference>
<evidence type="ECO:0000256" key="6">
    <source>
        <dbReference type="ARBA" id="ARBA00022741"/>
    </source>
</evidence>
<dbReference type="PANTHER" id="PTHR30457:SF12">
    <property type="entry name" value="5'_3'-NUCLEOTIDASE SURE"/>
    <property type="match status" value="1"/>
</dbReference>
<dbReference type="SUPFAM" id="SSF64167">
    <property type="entry name" value="SurE-like"/>
    <property type="match status" value="1"/>
</dbReference>
<proteinExistence type="inferred from homology"/>
<dbReference type="AlphaFoldDB" id="A0A345T124"/>
<comment type="catalytic activity">
    <reaction evidence="1">
        <text>a ribonucleoside 5'-phosphate + H2O = a ribonucleoside + phosphate</text>
        <dbReference type="Rhea" id="RHEA:12484"/>
        <dbReference type="ChEBI" id="CHEBI:15377"/>
        <dbReference type="ChEBI" id="CHEBI:18254"/>
        <dbReference type="ChEBI" id="CHEBI:43474"/>
        <dbReference type="ChEBI" id="CHEBI:58043"/>
        <dbReference type="EC" id="3.1.3.5"/>
    </reaction>
</comment>
<dbReference type="KEGG" id="stri:C7M71_022005"/>
<evidence type="ECO:0000256" key="1">
    <source>
        <dbReference type="ARBA" id="ARBA00000815"/>
    </source>
</evidence>
<dbReference type="Pfam" id="PF01975">
    <property type="entry name" value="SurE"/>
    <property type="match status" value="1"/>
</dbReference>
<dbReference type="GO" id="GO:0046872">
    <property type="term" value="F:metal ion binding"/>
    <property type="evidence" value="ECO:0007669"/>
    <property type="project" value="UniProtKB-KW"/>
</dbReference>
<reference evidence="10" key="1">
    <citation type="submission" date="2018-07" db="EMBL/GenBank/DDBJ databases">
        <title>Streptacidiphilus bronchialis DSM 106435 chromosome.</title>
        <authorList>
            <person name="Batra D."/>
            <person name="Gulvik C.A."/>
        </authorList>
    </citation>
    <scope>NUCLEOTIDE SEQUENCE [LARGE SCALE GENOMIC DNA]</scope>
    <source>
        <strain evidence="10">DSM 106435</strain>
    </source>
</reference>
<evidence type="ECO:0000256" key="7">
    <source>
        <dbReference type="ARBA" id="ARBA00022801"/>
    </source>
</evidence>
<feature type="domain" description="Survival protein SurE-like phosphatase/nucleotidase" evidence="8">
    <location>
        <begin position="7"/>
        <end position="188"/>
    </location>
</feature>
<dbReference type="InterPro" id="IPR030048">
    <property type="entry name" value="SurE"/>
</dbReference>
<dbReference type="GO" id="GO:0008253">
    <property type="term" value="F:5'-nucleotidase activity"/>
    <property type="evidence" value="ECO:0007669"/>
    <property type="project" value="UniProtKB-EC"/>
</dbReference>
<organism evidence="9 10">
    <name type="scientific">Peterkaempfera bronchialis</name>
    <dbReference type="NCBI Taxonomy" id="2126346"/>
    <lineage>
        <taxon>Bacteria</taxon>
        <taxon>Bacillati</taxon>
        <taxon>Actinomycetota</taxon>
        <taxon>Actinomycetes</taxon>
        <taxon>Kitasatosporales</taxon>
        <taxon>Streptomycetaceae</taxon>
        <taxon>Peterkaempfera</taxon>
    </lineage>
</organism>
<evidence type="ECO:0000256" key="2">
    <source>
        <dbReference type="ARBA" id="ARBA00011062"/>
    </source>
</evidence>
<keyword evidence="6" id="KW-0547">Nucleotide-binding</keyword>
<evidence type="ECO:0000259" key="8">
    <source>
        <dbReference type="Pfam" id="PF01975"/>
    </source>
</evidence>
<evidence type="ECO:0000313" key="10">
    <source>
        <dbReference type="Proteomes" id="UP000249340"/>
    </source>
</evidence>
<dbReference type="Gene3D" id="3.40.1210.10">
    <property type="entry name" value="Survival protein SurE-like phosphatase/nucleotidase"/>
    <property type="match status" value="1"/>
</dbReference>
<evidence type="ECO:0000256" key="4">
    <source>
        <dbReference type="ARBA" id="ARBA00022490"/>
    </source>
</evidence>
<dbReference type="Proteomes" id="UP000249340">
    <property type="component" value="Chromosome"/>
</dbReference>
<accession>A0A345T124</accession>
<dbReference type="OrthoDB" id="9780815at2"/>
<gene>
    <name evidence="9" type="ORF">C7M71_022005</name>
</gene>
<protein>
    <recommendedName>
        <fullName evidence="3">5'-nucleotidase</fullName>
        <ecNumber evidence="3">3.1.3.5</ecNumber>
    </recommendedName>
</protein>
<dbReference type="GO" id="GO:0000166">
    <property type="term" value="F:nucleotide binding"/>
    <property type="evidence" value="ECO:0007669"/>
    <property type="project" value="UniProtKB-KW"/>
</dbReference>
<keyword evidence="5" id="KW-0479">Metal-binding</keyword>
<comment type="similarity">
    <text evidence="2">Belongs to the SurE nucleotidase family.</text>
</comment>
<dbReference type="EC" id="3.1.3.5" evidence="3"/>
<dbReference type="InterPro" id="IPR002828">
    <property type="entry name" value="SurE-like_Pase/nucleotidase"/>
</dbReference>
<keyword evidence="7" id="KW-0378">Hydrolase</keyword>
<dbReference type="GO" id="GO:0004309">
    <property type="term" value="F:exopolyphosphatase activity"/>
    <property type="evidence" value="ECO:0007669"/>
    <property type="project" value="TreeGrafter"/>
</dbReference>
<name>A0A345T124_9ACTN</name>
<evidence type="ECO:0000256" key="5">
    <source>
        <dbReference type="ARBA" id="ARBA00022723"/>
    </source>
</evidence>
<evidence type="ECO:0000313" key="9">
    <source>
        <dbReference type="EMBL" id="AXI79679.1"/>
    </source>
</evidence>